<feature type="domain" description="Nudix hydrolase" evidence="2">
    <location>
        <begin position="37"/>
        <end position="252"/>
    </location>
</feature>
<dbReference type="EMBL" id="KE148159">
    <property type="protein sequence ID" value="EPE04662.1"/>
    <property type="molecule type" value="Genomic_DNA"/>
</dbReference>
<dbReference type="InterPro" id="IPR000086">
    <property type="entry name" value="NUDIX_hydrolase_dom"/>
</dbReference>
<dbReference type="PANTHER" id="PTHR21340">
    <property type="entry name" value="DIADENOSINE 5,5-P1,P4-TETRAPHOSPHATE PYROPHOSPHOHYDROLASE MUTT"/>
    <property type="match status" value="1"/>
</dbReference>
<accession>S3BVT8</accession>
<evidence type="ECO:0000313" key="3">
    <source>
        <dbReference type="EMBL" id="EPE04662.1"/>
    </source>
</evidence>
<name>S3BVT8_OPHP1</name>
<dbReference type="InterPro" id="IPR051325">
    <property type="entry name" value="Nudix_hydrolase_domain"/>
</dbReference>
<dbReference type="Gene3D" id="3.90.79.10">
    <property type="entry name" value="Nucleoside Triphosphate Pyrophosphohydrolase"/>
    <property type="match status" value="1"/>
</dbReference>
<proteinExistence type="predicted"/>
<dbReference type="OMA" id="MTHRTVP"/>
<dbReference type="InterPro" id="IPR020084">
    <property type="entry name" value="NUDIX_hydrolase_CS"/>
</dbReference>
<dbReference type="SUPFAM" id="SSF55811">
    <property type="entry name" value="Nudix"/>
    <property type="match status" value="1"/>
</dbReference>
<dbReference type="Pfam" id="PF00293">
    <property type="entry name" value="NUDIX"/>
    <property type="match status" value="1"/>
</dbReference>
<evidence type="ECO:0000256" key="1">
    <source>
        <dbReference type="ARBA" id="ARBA00022801"/>
    </source>
</evidence>
<dbReference type="HOGENOM" id="CLU_037162_2_1_1"/>
<dbReference type="PANTHER" id="PTHR21340:SF0">
    <property type="entry name" value="BIS(5'-NUCLEOSYL)-TETRAPHOSPHATASE [ASYMMETRICAL]"/>
    <property type="match status" value="1"/>
</dbReference>
<reference evidence="3 4" key="1">
    <citation type="journal article" date="2013" name="BMC Genomics">
        <title>The genome and transcriptome of the pine saprophyte Ophiostoma piceae, and a comparison with the bark beetle-associated pine pathogen Grosmannia clavigera.</title>
        <authorList>
            <person name="Haridas S."/>
            <person name="Wang Y."/>
            <person name="Lim L."/>
            <person name="Massoumi Alamouti S."/>
            <person name="Jackman S."/>
            <person name="Docking R."/>
            <person name="Robertson G."/>
            <person name="Birol I."/>
            <person name="Bohlmann J."/>
            <person name="Breuil C."/>
        </authorList>
    </citation>
    <scope>NUCLEOTIDE SEQUENCE [LARGE SCALE GENOMIC DNA]</scope>
    <source>
        <strain evidence="3 4">UAMH 11346</strain>
    </source>
</reference>
<dbReference type="PROSITE" id="PS51462">
    <property type="entry name" value="NUDIX"/>
    <property type="match status" value="1"/>
</dbReference>
<keyword evidence="1" id="KW-0378">Hydrolase</keyword>
<sequence>MGASAMESSTPISGRQASSPLDLEYINRTMEFTPSERCTISCGTVCVDPQAGKVLIIFNRRLGIWQLPKGRKNIGEDLHSAALRETYEETGVQASLLPLMVQTRSTKPPDQSWASHKSPGNLCGSMTHRTVPSIASVSSTSTAYSTSTASSASSTAAVEGITTAEAVMDPKVTSDRLNNEPVGIVRYPDLQVSTPGTMKTVFFFAAYADSAIPMGAGAQEDHEDLLAEWVEYQVAEKRLRFVAETEAMWKVKNDVARTETV</sequence>
<dbReference type="AlphaFoldDB" id="S3BVT8"/>
<protein>
    <submittedName>
        <fullName evidence="3">Nudix domain-containing protein</fullName>
    </submittedName>
</protein>
<dbReference type="eggNOG" id="ENOG502S9V3">
    <property type="taxonomic scope" value="Eukaryota"/>
</dbReference>
<dbReference type="Proteomes" id="UP000016923">
    <property type="component" value="Unassembled WGS sequence"/>
</dbReference>
<dbReference type="InterPro" id="IPR015797">
    <property type="entry name" value="NUDIX_hydrolase-like_dom_sf"/>
</dbReference>
<dbReference type="PROSITE" id="PS00893">
    <property type="entry name" value="NUDIX_BOX"/>
    <property type="match status" value="1"/>
</dbReference>
<dbReference type="GO" id="GO:0004081">
    <property type="term" value="F:bis(5'-nucleosyl)-tetraphosphatase (asymmetrical) activity"/>
    <property type="evidence" value="ECO:0007669"/>
    <property type="project" value="TreeGrafter"/>
</dbReference>
<dbReference type="VEuPathDB" id="FungiDB:F503_06211"/>
<gene>
    <name evidence="3" type="ORF">F503_06211</name>
</gene>
<evidence type="ECO:0000259" key="2">
    <source>
        <dbReference type="PROSITE" id="PS51462"/>
    </source>
</evidence>
<keyword evidence="4" id="KW-1185">Reference proteome</keyword>
<dbReference type="OrthoDB" id="10259236at2759"/>
<evidence type="ECO:0000313" key="4">
    <source>
        <dbReference type="Proteomes" id="UP000016923"/>
    </source>
</evidence>
<organism evidence="3 4">
    <name type="scientific">Ophiostoma piceae (strain UAMH 11346)</name>
    <name type="common">Sap stain fungus</name>
    <dbReference type="NCBI Taxonomy" id="1262450"/>
    <lineage>
        <taxon>Eukaryota</taxon>
        <taxon>Fungi</taxon>
        <taxon>Dikarya</taxon>
        <taxon>Ascomycota</taxon>
        <taxon>Pezizomycotina</taxon>
        <taxon>Sordariomycetes</taxon>
        <taxon>Sordariomycetidae</taxon>
        <taxon>Ophiostomatales</taxon>
        <taxon>Ophiostomataceae</taxon>
        <taxon>Ophiostoma</taxon>
    </lineage>
</organism>
<dbReference type="GO" id="GO:0006167">
    <property type="term" value="P:AMP biosynthetic process"/>
    <property type="evidence" value="ECO:0007669"/>
    <property type="project" value="TreeGrafter"/>
</dbReference>
<dbReference type="GO" id="GO:0006754">
    <property type="term" value="P:ATP biosynthetic process"/>
    <property type="evidence" value="ECO:0007669"/>
    <property type="project" value="TreeGrafter"/>
</dbReference>